<dbReference type="PROSITE" id="PS51257">
    <property type="entry name" value="PROKAR_LIPOPROTEIN"/>
    <property type="match status" value="1"/>
</dbReference>
<feature type="chain" id="PRO_5024926525" evidence="2">
    <location>
        <begin position="26"/>
        <end position="572"/>
    </location>
</feature>
<dbReference type="SMART" id="SM00028">
    <property type="entry name" value="TPR"/>
    <property type="match status" value="7"/>
</dbReference>
<dbReference type="EMBL" id="JH651384">
    <property type="protein sequence ID" value="EIJ33721.1"/>
    <property type="molecule type" value="Genomic_DNA"/>
</dbReference>
<dbReference type="Proteomes" id="UP000005317">
    <property type="component" value="Unassembled WGS sequence"/>
</dbReference>
<reference evidence="4" key="1">
    <citation type="journal article" date="2011" name="Stand. Genomic Sci.">
        <title>Genome sequence of the filamentous, gliding Thiothrix nivea neotype strain (JP2(T)).</title>
        <authorList>
            <person name="Lapidus A."/>
            <person name="Nolan M."/>
            <person name="Lucas S."/>
            <person name="Glavina Del Rio T."/>
            <person name="Tice H."/>
            <person name="Cheng J.F."/>
            <person name="Tapia R."/>
            <person name="Han C."/>
            <person name="Goodwin L."/>
            <person name="Pitluck S."/>
            <person name="Liolios K."/>
            <person name="Pagani I."/>
            <person name="Ivanova N."/>
            <person name="Huntemann M."/>
            <person name="Mavromatis K."/>
            <person name="Mikhailova N."/>
            <person name="Pati A."/>
            <person name="Chen A."/>
            <person name="Palaniappan K."/>
            <person name="Land M."/>
            <person name="Brambilla E.M."/>
            <person name="Rohde M."/>
            <person name="Abt B."/>
            <person name="Verbarg S."/>
            <person name="Goker M."/>
            <person name="Bristow J."/>
            <person name="Eisen J.A."/>
            <person name="Markowitz V."/>
            <person name="Hugenholtz P."/>
            <person name="Kyrpides N.C."/>
            <person name="Klenk H.P."/>
            <person name="Woyke T."/>
        </authorList>
    </citation>
    <scope>NUCLEOTIDE SEQUENCE [LARGE SCALE GENOMIC DNA]</scope>
    <source>
        <strain evidence="4">ATCC 35100 / DSM 5205 / JP2</strain>
    </source>
</reference>
<dbReference type="Pfam" id="PF13432">
    <property type="entry name" value="TPR_16"/>
    <property type="match status" value="2"/>
</dbReference>
<keyword evidence="4" id="KW-1185">Reference proteome</keyword>
<dbReference type="PROSITE" id="PS50005">
    <property type="entry name" value="TPR"/>
    <property type="match status" value="1"/>
</dbReference>
<dbReference type="PANTHER" id="PTHR12558:SF13">
    <property type="entry name" value="CELL DIVISION CYCLE PROTEIN 27 HOMOLOG"/>
    <property type="match status" value="1"/>
</dbReference>
<keyword evidence="2" id="KW-0732">Signal</keyword>
<dbReference type="Pfam" id="PF13374">
    <property type="entry name" value="TPR_10"/>
    <property type="match status" value="1"/>
</dbReference>
<accession>A0A656H9U7</accession>
<dbReference type="PANTHER" id="PTHR12558">
    <property type="entry name" value="CELL DIVISION CYCLE 16,23,27"/>
    <property type="match status" value="1"/>
</dbReference>
<evidence type="ECO:0000313" key="4">
    <source>
        <dbReference type="Proteomes" id="UP000005317"/>
    </source>
</evidence>
<proteinExistence type="predicted"/>
<feature type="signal peptide" evidence="2">
    <location>
        <begin position="1"/>
        <end position="25"/>
    </location>
</feature>
<dbReference type="OrthoDB" id="7637125at2"/>
<dbReference type="Gene3D" id="1.25.40.10">
    <property type="entry name" value="Tetratricopeptide repeat domain"/>
    <property type="match status" value="2"/>
</dbReference>
<evidence type="ECO:0000256" key="1">
    <source>
        <dbReference type="PROSITE-ProRule" id="PRU00339"/>
    </source>
</evidence>
<dbReference type="SUPFAM" id="SSF81901">
    <property type="entry name" value="HCP-like"/>
    <property type="match status" value="1"/>
</dbReference>
<dbReference type="RefSeq" id="WP_002707670.1">
    <property type="nucleotide sequence ID" value="NZ_JH651384.1"/>
</dbReference>
<organism evidence="3 4">
    <name type="scientific">Thiothrix nivea (strain ATCC 35100 / DSM 5205 / JP2)</name>
    <dbReference type="NCBI Taxonomy" id="870187"/>
    <lineage>
        <taxon>Bacteria</taxon>
        <taxon>Pseudomonadati</taxon>
        <taxon>Pseudomonadota</taxon>
        <taxon>Gammaproteobacteria</taxon>
        <taxon>Thiotrichales</taxon>
        <taxon>Thiotrichaceae</taxon>
        <taxon>Thiothrix</taxon>
    </lineage>
</organism>
<sequence precursor="true">MQGIRLSRRFISLALSIFVGGCALGNNTFAGQQTTNVATFSSPLSYQVYNILAAEMFIQEGNPGQAALHYAAAAQQSDDPAIARRAVELAVGVNDNALAARALERWVALEPESPEALQYQAINSLRAGNYEAAAKALAKVRDKVEKEDGHGFEFIVSLLALEPDAKKSFQTLKQYVQTVDSSARAQLALATLAINSDQFEDGLKAARTARQAGDKPQQEQASRLIAKALAGMDRVPDAVTELETASKASKNPDLKLDYARMLILADRRAEATPIFKQLYASHPDNTDILYTLGLLYLEQKEFAFAEPLIKKLLDIPERATEASYFMGQIQEGQKRPEKAIRFYQQAMGGHYEKEATLRVASLLLETESLESARQWLEEQQQATSNDDRKLLLLQTEGHLLHDKGRYKDAISIYGKALALKPDDFDTLYSRALSAEKAGDFKAAEADLRTLLQQEPDNATVLNALGYMLVVNTERYPDAEALINKALQQRPNDPAIMDSMGWILFRTGKLAEAESWLRKAYTQLQDPEIASHLIEVLSAGGKQAEAKTLLDEMLVKYPDDAQLVNVRKKLVGL</sequence>
<dbReference type="Pfam" id="PF13181">
    <property type="entry name" value="TPR_8"/>
    <property type="match status" value="1"/>
</dbReference>
<evidence type="ECO:0000313" key="3">
    <source>
        <dbReference type="EMBL" id="EIJ33721.1"/>
    </source>
</evidence>
<evidence type="ECO:0000256" key="2">
    <source>
        <dbReference type="SAM" id="SignalP"/>
    </source>
</evidence>
<dbReference type="AlphaFoldDB" id="A0A656H9U7"/>
<dbReference type="Pfam" id="PF14559">
    <property type="entry name" value="TPR_19"/>
    <property type="match status" value="1"/>
</dbReference>
<gene>
    <name evidence="3" type="ORF">Thini_1100</name>
</gene>
<feature type="repeat" description="TPR" evidence="1">
    <location>
        <begin position="390"/>
        <end position="423"/>
    </location>
</feature>
<keyword evidence="1" id="KW-0802">TPR repeat</keyword>
<dbReference type="InterPro" id="IPR019734">
    <property type="entry name" value="TPR_rpt"/>
</dbReference>
<dbReference type="InterPro" id="IPR011990">
    <property type="entry name" value="TPR-like_helical_dom_sf"/>
</dbReference>
<protein>
    <submittedName>
        <fullName evidence="3">Tetratricopeptide TPR_2 repeat-containing protein</fullName>
    </submittedName>
</protein>
<dbReference type="SUPFAM" id="SSF48452">
    <property type="entry name" value="TPR-like"/>
    <property type="match status" value="2"/>
</dbReference>
<name>A0A656H9U7_THINJ</name>